<name>A0AAW6RIJ2_9BURK</name>
<accession>A0AAW6RIJ2</accession>
<organism evidence="1 2">
    <name type="scientific">Ottowia cancrivicina</name>
    <dbReference type="NCBI Taxonomy" id="3040346"/>
    <lineage>
        <taxon>Bacteria</taxon>
        <taxon>Pseudomonadati</taxon>
        <taxon>Pseudomonadota</taxon>
        <taxon>Betaproteobacteria</taxon>
        <taxon>Burkholderiales</taxon>
        <taxon>Comamonadaceae</taxon>
        <taxon>Ottowia</taxon>
    </lineage>
</organism>
<evidence type="ECO:0000313" key="2">
    <source>
        <dbReference type="Proteomes" id="UP001237156"/>
    </source>
</evidence>
<evidence type="ECO:0000313" key="1">
    <source>
        <dbReference type="EMBL" id="MDG9698321.1"/>
    </source>
</evidence>
<dbReference type="AlphaFoldDB" id="A0AAW6RIJ2"/>
<keyword evidence="2" id="KW-1185">Reference proteome</keyword>
<gene>
    <name evidence="1" type="ORF">QB898_01060</name>
</gene>
<reference evidence="1 2" key="1">
    <citation type="submission" date="2023-04" db="EMBL/GenBank/DDBJ databases">
        <title>Ottowia paracancer sp. nov., isolated from human stomach.</title>
        <authorList>
            <person name="Song Y."/>
        </authorList>
    </citation>
    <scope>NUCLEOTIDE SEQUENCE [LARGE SCALE GENOMIC DNA]</scope>
    <source>
        <strain evidence="1 2">10c7w1</strain>
    </source>
</reference>
<sequence length="119" mass="12898">MTPPVMPSSPESLVERRARLLARSAELRERIAQGSQALRPAARMADGAASLASRAREQMRKHGPLLLLAGAALAGAALTRPRLLLGLGLRVWSGWQIYQRVRPLAQGFLRGLAKGRTLL</sequence>
<proteinExistence type="predicted"/>
<dbReference type="Proteomes" id="UP001237156">
    <property type="component" value="Unassembled WGS sequence"/>
</dbReference>
<evidence type="ECO:0008006" key="3">
    <source>
        <dbReference type="Google" id="ProtNLM"/>
    </source>
</evidence>
<comment type="caution">
    <text evidence="1">The sequence shown here is derived from an EMBL/GenBank/DDBJ whole genome shotgun (WGS) entry which is preliminary data.</text>
</comment>
<dbReference type="RefSeq" id="WP_279523451.1">
    <property type="nucleotide sequence ID" value="NZ_JARVII010000001.1"/>
</dbReference>
<dbReference type="EMBL" id="JARVII010000001">
    <property type="protein sequence ID" value="MDG9698321.1"/>
    <property type="molecule type" value="Genomic_DNA"/>
</dbReference>
<protein>
    <recommendedName>
        <fullName evidence="3">YqjK-like protein</fullName>
    </recommendedName>
</protein>